<dbReference type="EMBL" id="QHHU01000066">
    <property type="protein sequence ID" value="RSM37692.1"/>
    <property type="molecule type" value="Genomic_DNA"/>
</dbReference>
<sequence length="122" mass="13635">MMTEKSYEFCKIYVRADSVDAVVGVLSAGLGVDFDARTATVERTLLEVLRNDDRLPLDQSGDDFVRWPTLVEAESSDRADHARIVWLIGRLLEILWGNDYAAVASCDFEDELPRDGGIGRAR</sequence>
<organism evidence="1 2">
    <name type="scientific">Amycolatopsis balhimycina DSM 5908</name>
    <dbReference type="NCBI Taxonomy" id="1081091"/>
    <lineage>
        <taxon>Bacteria</taxon>
        <taxon>Bacillati</taxon>
        <taxon>Actinomycetota</taxon>
        <taxon>Actinomycetes</taxon>
        <taxon>Pseudonocardiales</taxon>
        <taxon>Pseudonocardiaceae</taxon>
        <taxon>Amycolatopsis</taxon>
    </lineage>
</organism>
<accession>A0A428W3P7</accession>
<keyword evidence="2" id="KW-1185">Reference proteome</keyword>
<reference evidence="1 2" key="1">
    <citation type="submission" date="2018-05" db="EMBL/GenBank/DDBJ databases">
        <title>Evolution of GPA BGCs.</title>
        <authorList>
            <person name="Waglechner N."/>
            <person name="Wright G.D."/>
        </authorList>
    </citation>
    <scope>NUCLEOTIDE SEQUENCE [LARGE SCALE GENOMIC DNA]</scope>
    <source>
        <strain evidence="1 2">DSM 5908</strain>
    </source>
</reference>
<dbReference type="OrthoDB" id="470767at2"/>
<gene>
    <name evidence="1" type="ORF">DMA12_35745</name>
</gene>
<dbReference type="AlphaFoldDB" id="A0A428W3P7"/>
<dbReference type="Proteomes" id="UP000286716">
    <property type="component" value="Unassembled WGS sequence"/>
</dbReference>
<evidence type="ECO:0000313" key="2">
    <source>
        <dbReference type="Proteomes" id="UP000286716"/>
    </source>
</evidence>
<comment type="caution">
    <text evidence="1">The sequence shown here is derived from an EMBL/GenBank/DDBJ whole genome shotgun (WGS) entry which is preliminary data.</text>
</comment>
<proteinExistence type="predicted"/>
<name>A0A428W3P7_AMYBA</name>
<protein>
    <submittedName>
        <fullName evidence="1">Uncharacterized protein</fullName>
    </submittedName>
</protein>
<dbReference type="RefSeq" id="WP_020641849.1">
    <property type="nucleotide sequence ID" value="NZ_QHHU01000066.1"/>
</dbReference>
<evidence type="ECO:0000313" key="1">
    <source>
        <dbReference type="EMBL" id="RSM37692.1"/>
    </source>
</evidence>